<keyword evidence="3" id="KW-1003">Cell membrane</keyword>
<evidence type="ECO:0000313" key="16">
    <source>
        <dbReference type="EMBL" id="CAD25219.2"/>
    </source>
</evidence>
<dbReference type="RefSeq" id="NP_584715.2">
    <property type="nucleotide sequence ID" value="NM_001041065.2"/>
</dbReference>
<evidence type="ECO:0000256" key="3">
    <source>
        <dbReference type="ARBA" id="ARBA00022475"/>
    </source>
</evidence>
<evidence type="ECO:0000256" key="14">
    <source>
        <dbReference type="ARBA" id="ARBA00026104"/>
    </source>
</evidence>
<gene>
    <name evidence="16" type="ordered locus">ECU04_0320</name>
</gene>
<evidence type="ECO:0000313" key="17">
    <source>
        <dbReference type="Proteomes" id="UP000000819"/>
    </source>
</evidence>
<protein>
    <recommendedName>
        <fullName evidence="14">sn-1-specific diacylglycerol lipase</fullName>
        <ecNumber evidence="14">3.1.1.116</ecNumber>
    </recommendedName>
</protein>
<reference evidence="16 17" key="1">
    <citation type="journal article" date="2001" name="Nature">
        <title>Genome sequence and gene compaction of the eukaryote parasite Encephalitozoon cuniculi.</title>
        <authorList>
            <person name="Katinka M.D."/>
            <person name="Duprat S."/>
            <person name="Cornillot E."/>
            <person name="Metenier G."/>
            <person name="Thomarat F."/>
            <person name="Prensier G."/>
            <person name="Barbe V."/>
            <person name="Peyretaillade E."/>
            <person name="Brottier P."/>
            <person name="Wincker P."/>
            <person name="Delbac F."/>
            <person name="El Alaoui H."/>
            <person name="Peyret P."/>
            <person name="Saurin W."/>
            <person name="Gouy M."/>
            <person name="Weissenbach J."/>
            <person name="Vivares C.P."/>
        </authorList>
    </citation>
    <scope>NUCLEOTIDE SEQUENCE [LARGE SCALE GENOMIC DNA]</scope>
    <source>
        <strain evidence="16 17">GB-M1</strain>
    </source>
</reference>
<evidence type="ECO:0000259" key="15">
    <source>
        <dbReference type="Pfam" id="PF01764"/>
    </source>
</evidence>
<evidence type="ECO:0000256" key="7">
    <source>
        <dbReference type="ARBA" id="ARBA00022801"/>
    </source>
</evidence>
<keyword evidence="9" id="KW-0442">Lipid degradation</keyword>
<dbReference type="EMBL" id="AL590444">
    <property type="protein sequence ID" value="CAD25219.2"/>
    <property type="molecule type" value="Genomic_DNA"/>
</dbReference>
<dbReference type="GO" id="GO:0005886">
    <property type="term" value="C:plasma membrane"/>
    <property type="evidence" value="ECO:0007669"/>
    <property type="project" value="UniProtKB-SubCell"/>
</dbReference>
<sequence>MEICLKIKKVDVPENTYDTLVLNYDGEDVVFEDMVVMTFKKFHSTVIGDSKILLMKNSFPWALCTGVVLLRHSFFRDGDEGREHWSQILHGKYRDKASSYDFEAREVVGKMQYEFTRRMHRERDMQEEDEISGFVQKVFGFFFSSEKAGTILSIRKLMNYVNSGSHGCRLNILFGGLLIEKTIAELNSQFTRDVDLALEVSHDRLPRIFSDAGHAKDPLDSKRDGPKETGAGEARLFKLRLPRCSPLHNKDGTNDGSMRISETLSSNGYLLCNLQMLRKIKKLFYFTMGSYANSWPSMFLTPQAVVDESVPKDRKAVLRLLGIEDRDLLCINLEPSEVVQYIIFRDRENGRVMVSFKGTTNSEETIQDINCEYTEFSSGFVHNGFKRLSTHFISRHIGAIEKILEELGIKKLTLLGHSLGGAIAALVKIMIEEMNLLKDVDVEVIVFSSPPVVSEEVASRFSDGITVINYGNDIIPRMSYGSVLDLKFLCCSIGERHSPLDSTEDVGKEMDLVLSYLRSTRMYPKLYFPGELIHIKRIRCSLNKNENPIVVFKSVDRKFFDHIVLIKHAAKHHMMSHIASVIDEGICLLERKEAKD</sequence>
<keyword evidence="17" id="KW-1185">Reference proteome</keyword>
<evidence type="ECO:0000256" key="11">
    <source>
        <dbReference type="ARBA" id="ARBA00023098"/>
    </source>
</evidence>
<evidence type="ECO:0000256" key="5">
    <source>
        <dbReference type="ARBA" id="ARBA00022692"/>
    </source>
</evidence>
<proteinExistence type="predicted"/>
<evidence type="ECO:0000256" key="12">
    <source>
        <dbReference type="ARBA" id="ARBA00023136"/>
    </source>
</evidence>
<name>Q8SVX3_ENCCU</name>
<dbReference type="OrthoDB" id="438440at2759"/>
<keyword evidence="12" id="KW-0472">Membrane</keyword>
<dbReference type="InterPro" id="IPR029058">
    <property type="entry name" value="AB_hydrolase_fold"/>
</dbReference>
<comment type="subcellular location">
    <subcellularLocation>
        <location evidence="2">Cell membrane</location>
        <topology evidence="2">Multi-pass membrane protein</topology>
    </subcellularLocation>
</comment>
<dbReference type="VEuPathDB" id="MicrosporidiaDB:ECU04_0320"/>
<dbReference type="ESTHER" id="enccu-Q8SVX3">
    <property type="family name" value="Lipase_3"/>
</dbReference>
<dbReference type="GeneID" id="858863"/>
<dbReference type="GO" id="GO:0046340">
    <property type="term" value="P:diacylglycerol catabolic process"/>
    <property type="evidence" value="ECO:0007669"/>
    <property type="project" value="TreeGrafter"/>
</dbReference>
<dbReference type="SUPFAM" id="SSF53474">
    <property type="entry name" value="alpha/beta-Hydrolases"/>
    <property type="match status" value="1"/>
</dbReference>
<keyword evidence="8" id="KW-0106">Calcium</keyword>
<keyword evidence="11" id="KW-0443">Lipid metabolism</keyword>
<accession>Q8SVX3</accession>
<reference evidence="16 17" key="2">
    <citation type="journal article" date="2009" name="BMC Genomics">
        <title>Identification of transcriptional signals in Encephalitozoon cuniculi widespread among Microsporidia phylum: support for accurate structural genome annotation.</title>
        <authorList>
            <person name="Peyretaillade E."/>
            <person name="Goncalves O."/>
            <person name="Terrat S."/>
            <person name="Dugat-Bony E."/>
            <person name="Wincker P."/>
            <person name="Cornman R.S."/>
            <person name="Evans J.D."/>
            <person name="Delbac F."/>
            <person name="Peyret P."/>
        </authorList>
    </citation>
    <scope>NUCLEOTIDE SEQUENCE [LARGE SCALE GENOMIC DNA]</scope>
    <source>
        <strain evidence="16 17">GB-M1</strain>
    </source>
</reference>
<dbReference type="GO" id="GO:0019369">
    <property type="term" value="P:arachidonate metabolic process"/>
    <property type="evidence" value="ECO:0007669"/>
    <property type="project" value="TreeGrafter"/>
</dbReference>
<keyword evidence="7" id="KW-0378">Hydrolase</keyword>
<evidence type="ECO:0000256" key="1">
    <source>
        <dbReference type="ARBA" id="ARBA00001913"/>
    </source>
</evidence>
<evidence type="ECO:0000256" key="8">
    <source>
        <dbReference type="ARBA" id="ARBA00022837"/>
    </source>
</evidence>
<evidence type="ECO:0000256" key="10">
    <source>
        <dbReference type="ARBA" id="ARBA00022989"/>
    </source>
</evidence>
<dbReference type="Pfam" id="PF01764">
    <property type="entry name" value="Lipase_3"/>
    <property type="match status" value="1"/>
</dbReference>
<evidence type="ECO:0000256" key="13">
    <source>
        <dbReference type="ARBA" id="ARBA00024531"/>
    </source>
</evidence>
<dbReference type="GO" id="GO:0016298">
    <property type="term" value="F:lipase activity"/>
    <property type="evidence" value="ECO:0007669"/>
    <property type="project" value="TreeGrafter"/>
</dbReference>
<dbReference type="GO" id="GO:0046872">
    <property type="term" value="F:metal ion binding"/>
    <property type="evidence" value="ECO:0007669"/>
    <property type="project" value="UniProtKB-KW"/>
</dbReference>
<dbReference type="InterPro" id="IPR052214">
    <property type="entry name" value="DAG_Lipase-Related"/>
</dbReference>
<dbReference type="KEGG" id="ecu:ECU04_0320"/>
<dbReference type="CDD" id="cd00519">
    <property type="entry name" value="Lipase_3"/>
    <property type="match status" value="1"/>
</dbReference>
<comment type="cofactor">
    <cofactor evidence="1">
        <name>Ca(2+)</name>
        <dbReference type="ChEBI" id="CHEBI:29108"/>
    </cofactor>
</comment>
<dbReference type="InParanoid" id="Q8SVX3"/>
<organism evidence="16 17">
    <name type="scientific">Encephalitozoon cuniculi (strain GB-M1)</name>
    <name type="common">Microsporidian parasite</name>
    <dbReference type="NCBI Taxonomy" id="284813"/>
    <lineage>
        <taxon>Eukaryota</taxon>
        <taxon>Fungi</taxon>
        <taxon>Fungi incertae sedis</taxon>
        <taxon>Microsporidia</taxon>
        <taxon>Unikaryonidae</taxon>
        <taxon>Encephalitozoon</taxon>
    </lineage>
</organism>
<comment type="catalytic activity">
    <reaction evidence="13">
        <text>a 1,2-diacyl-sn-glycerol + H2O = a 2-acylglycerol + a fatty acid + H(+)</text>
        <dbReference type="Rhea" id="RHEA:33275"/>
        <dbReference type="ChEBI" id="CHEBI:15377"/>
        <dbReference type="ChEBI" id="CHEBI:15378"/>
        <dbReference type="ChEBI" id="CHEBI:17389"/>
        <dbReference type="ChEBI" id="CHEBI:17815"/>
        <dbReference type="ChEBI" id="CHEBI:28868"/>
        <dbReference type="EC" id="3.1.1.116"/>
    </reaction>
    <physiologicalReaction direction="left-to-right" evidence="13">
        <dbReference type="Rhea" id="RHEA:33276"/>
    </physiologicalReaction>
</comment>
<evidence type="ECO:0000256" key="2">
    <source>
        <dbReference type="ARBA" id="ARBA00004651"/>
    </source>
</evidence>
<evidence type="ECO:0000256" key="6">
    <source>
        <dbReference type="ARBA" id="ARBA00022723"/>
    </source>
</evidence>
<dbReference type="AlphaFoldDB" id="Q8SVX3"/>
<dbReference type="Gene3D" id="3.40.50.1820">
    <property type="entry name" value="alpha/beta hydrolase"/>
    <property type="match status" value="1"/>
</dbReference>
<feature type="domain" description="Fungal lipase-type" evidence="15">
    <location>
        <begin position="354"/>
        <end position="480"/>
    </location>
</feature>
<keyword evidence="4" id="KW-0597">Phosphoprotein</keyword>
<keyword evidence="10" id="KW-1133">Transmembrane helix</keyword>
<dbReference type="PANTHER" id="PTHR45792">
    <property type="entry name" value="DIACYLGLYCEROL LIPASE HOMOLOG-RELATED"/>
    <property type="match status" value="1"/>
</dbReference>
<dbReference type="HOGENOM" id="CLU_025519_0_0_1"/>
<dbReference type="Proteomes" id="UP000000819">
    <property type="component" value="Chromosome IV"/>
</dbReference>
<dbReference type="InterPro" id="IPR002921">
    <property type="entry name" value="Fungal_lipase-type"/>
</dbReference>
<evidence type="ECO:0000256" key="9">
    <source>
        <dbReference type="ARBA" id="ARBA00022963"/>
    </source>
</evidence>
<keyword evidence="6" id="KW-0479">Metal-binding</keyword>
<keyword evidence="5" id="KW-0812">Transmembrane</keyword>
<evidence type="ECO:0000256" key="4">
    <source>
        <dbReference type="ARBA" id="ARBA00022553"/>
    </source>
</evidence>
<dbReference type="EC" id="3.1.1.116" evidence="14"/>
<dbReference type="PANTHER" id="PTHR45792:SF8">
    <property type="entry name" value="DIACYLGLYCEROL LIPASE-ALPHA"/>
    <property type="match status" value="1"/>
</dbReference>